<evidence type="ECO:0000313" key="7">
    <source>
        <dbReference type="EMBL" id="CAD8891810.1"/>
    </source>
</evidence>
<feature type="transmembrane region" description="Helical" evidence="5">
    <location>
        <begin position="183"/>
        <end position="205"/>
    </location>
</feature>
<dbReference type="AlphaFoldDB" id="A0A7S1BPN4"/>
<keyword evidence="4 5" id="KW-0472">Membrane</keyword>
<comment type="subcellular location">
    <subcellularLocation>
        <location evidence="1">Membrane</location>
        <topology evidence="1">Multi-pass membrane protein</topology>
    </subcellularLocation>
</comment>
<feature type="chain" id="PRO_5031292345" description="Plastidal glycolate/glycerate translocator 1, chloroplastic" evidence="6">
    <location>
        <begin position="26"/>
        <end position="511"/>
    </location>
</feature>
<dbReference type="PANTHER" id="PTHR30249:SF0">
    <property type="entry name" value="PLASTIDAL GLYCOLATE_GLYCERATE TRANSLOCATOR 1, CHLOROPLASTIC"/>
    <property type="match status" value="1"/>
</dbReference>
<feature type="signal peptide" evidence="6">
    <location>
        <begin position="1"/>
        <end position="25"/>
    </location>
</feature>
<gene>
    <name evidence="7" type="ORF">CHYS00102_LOCUS19016</name>
</gene>
<reference evidence="7" key="1">
    <citation type="submission" date="2021-01" db="EMBL/GenBank/DDBJ databases">
        <authorList>
            <person name="Corre E."/>
            <person name="Pelletier E."/>
            <person name="Niang G."/>
            <person name="Scheremetjew M."/>
            <person name="Finn R."/>
            <person name="Kale V."/>
            <person name="Holt S."/>
            <person name="Cochrane G."/>
            <person name="Meng A."/>
            <person name="Brown T."/>
            <person name="Cohen L."/>
        </authorList>
    </citation>
    <scope>NUCLEOTIDE SEQUENCE</scope>
    <source>
        <strain evidence="7">308</strain>
    </source>
</reference>
<evidence type="ECO:0000256" key="2">
    <source>
        <dbReference type="ARBA" id="ARBA00022692"/>
    </source>
</evidence>
<protein>
    <recommendedName>
        <fullName evidence="8">Plastidal glycolate/glycerate translocator 1, chloroplastic</fullName>
    </recommendedName>
</protein>
<dbReference type="GO" id="GO:0016020">
    <property type="term" value="C:membrane"/>
    <property type="evidence" value="ECO:0007669"/>
    <property type="project" value="UniProtKB-SubCell"/>
</dbReference>
<feature type="transmembrane region" description="Helical" evidence="5">
    <location>
        <begin position="365"/>
        <end position="390"/>
    </location>
</feature>
<keyword evidence="3 5" id="KW-1133">Transmembrane helix</keyword>
<feature type="transmembrane region" description="Helical" evidence="5">
    <location>
        <begin position="267"/>
        <end position="288"/>
    </location>
</feature>
<evidence type="ECO:0000256" key="4">
    <source>
        <dbReference type="ARBA" id="ARBA00023136"/>
    </source>
</evidence>
<evidence type="ECO:0000256" key="6">
    <source>
        <dbReference type="SAM" id="SignalP"/>
    </source>
</evidence>
<feature type="transmembrane region" description="Helical" evidence="5">
    <location>
        <begin position="151"/>
        <end position="171"/>
    </location>
</feature>
<keyword evidence="6" id="KW-0732">Signal</keyword>
<dbReference type="EMBL" id="HBFR01026400">
    <property type="protein sequence ID" value="CAD8891810.1"/>
    <property type="molecule type" value="Transcribed_RNA"/>
</dbReference>
<dbReference type="PANTHER" id="PTHR30249">
    <property type="entry name" value="PUTATIVE SEROTONIN TRANSPORTER"/>
    <property type="match status" value="1"/>
</dbReference>
<feature type="transmembrane region" description="Helical" evidence="5">
    <location>
        <begin position="114"/>
        <end position="131"/>
    </location>
</feature>
<dbReference type="Pfam" id="PF04172">
    <property type="entry name" value="LrgB"/>
    <property type="match status" value="1"/>
</dbReference>
<name>A0A7S1BPN4_9STRA</name>
<keyword evidence="2 5" id="KW-0812">Transmembrane</keyword>
<feature type="transmembrane region" description="Helical" evidence="5">
    <location>
        <begin position="330"/>
        <end position="353"/>
    </location>
</feature>
<feature type="transmembrane region" description="Helical" evidence="5">
    <location>
        <begin position="238"/>
        <end position="255"/>
    </location>
</feature>
<evidence type="ECO:0000256" key="3">
    <source>
        <dbReference type="ARBA" id="ARBA00022989"/>
    </source>
</evidence>
<evidence type="ECO:0008006" key="8">
    <source>
        <dbReference type="Google" id="ProtNLM"/>
    </source>
</evidence>
<dbReference type="InterPro" id="IPR007300">
    <property type="entry name" value="CidB/LrgB"/>
</dbReference>
<proteinExistence type="predicted"/>
<organism evidence="7">
    <name type="scientific">Corethron hystrix</name>
    <dbReference type="NCBI Taxonomy" id="216773"/>
    <lineage>
        <taxon>Eukaryota</taxon>
        <taxon>Sar</taxon>
        <taxon>Stramenopiles</taxon>
        <taxon>Ochrophyta</taxon>
        <taxon>Bacillariophyta</taxon>
        <taxon>Coscinodiscophyceae</taxon>
        <taxon>Corethrophycidae</taxon>
        <taxon>Corethrales</taxon>
        <taxon>Corethraceae</taxon>
        <taxon>Corethron</taxon>
    </lineage>
</organism>
<evidence type="ECO:0000256" key="5">
    <source>
        <dbReference type="SAM" id="Phobius"/>
    </source>
</evidence>
<sequence length="511" mass="51953">MTNKSVTLLLALTAILLTLPPPVFSSPSTTAASTRAASPHFGGRPVIPSKTSSSLVLQEDDGSQVTASAIVSPPRGGAVSSLLPNSPQALYGAVFYIVFDVGLRKLFKKLSISFPSMMAGCVGLFVAMVLAEVVSPGSGDAVFDSLSPGSAFLTKWMPAFFVPGLVMLPLAPSMGSPLEVAKVLLVVVGGFFFSLSTVAFSVLGLRKLQGADTSIPGQVAASTGGGDVKPYSAETAKFLTTLSLILFPITLGCTLSKNSAAPPVQTAFLAASTLCTFVYGARLPASFVKIVHPLIMSTTLTLLTIKVLSACTGNAFGSILSAYKSGKMSLANIGAGDILLFLLGPSVQSFSIAMYSRKGLMKDNLLVVAVAALVSAGGGLFATAAFVRFLKIANDVIRISSLPRNVTTALAMAISQILGGDIAITASVVVLTGVFAATVGGKVLTAMGLVDPISRGLAIGSAGQGLGVASFAKEKDAFPFAAIAMICTAITATCLASVPAVKDAILGVTIG</sequence>
<feature type="transmembrane region" description="Helical" evidence="5">
    <location>
        <begin position="300"/>
        <end position="323"/>
    </location>
</feature>
<feature type="transmembrane region" description="Helical" evidence="5">
    <location>
        <begin position="477"/>
        <end position="498"/>
    </location>
</feature>
<feature type="transmembrane region" description="Helical" evidence="5">
    <location>
        <begin position="410"/>
        <end position="437"/>
    </location>
</feature>
<accession>A0A7S1BPN4</accession>
<evidence type="ECO:0000256" key="1">
    <source>
        <dbReference type="ARBA" id="ARBA00004141"/>
    </source>
</evidence>